<evidence type="ECO:0000256" key="1">
    <source>
        <dbReference type="ARBA" id="ARBA00010171"/>
    </source>
</evidence>
<keyword evidence="5" id="KW-1185">Reference proteome</keyword>
<dbReference type="InterPro" id="IPR027417">
    <property type="entry name" value="P-loop_NTPase"/>
</dbReference>
<evidence type="ECO:0000256" key="3">
    <source>
        <dbReference type="ARBA" id="ARBA00023054"/>
    </source>
</evidence>
<reference evidence="4" key="1">
    <citation type="submission" date="2017-07" db="EMBL/GenBank/DDBJ databases">
        <title>Taro Niue Genome Assembly and Annotation.</title>
        <authorList>
            <person name="Atibalentja N."/>
            <person name="Keating K."/>
            <person name="Fields C.J."/>
        </authorList>
    </citation>
    <scope>NUCLEOTIDE SEQUENCE</scope>
    <source>
        <strain evidence="4">Niue_2</strain>
        <tissue evidence="4">Leaf</tissue>
    </source>
</reference>
<dbReference type="GO" id="GO:0005634">
    <property type="term" value="C:nucleus"/>
    <property type="evidence" value="ECO:0007669"/>
    <property type="project" value="TreeGrafter"/>
</dbReference>
<name>A0A843VAL5_COLES</name>
<sequence length="66" mass="7599">QTGELKVLSAHHQSGGERSVSTILYLVSLQDLTNCPFRVVDEINQGWLRFVLLFLYLMFESLKLLM</sequence>
<dbReference type="PANTHER" id="PTHR45916">
    <property type="entry name" value="STRUCTURAL MAINTENANCE OF CHROMOSOMES PROTEIN 5"/>
    <property type="match status" value="1"/>
</dbReference>
<dbReference type="Gene3D" id="3.40.50.300">
    <property type="entry name" value="P-loop containing nucleotide triphosphate hydrolases"/>
    <property type="match status" value="1"/>
</dbReference>
<dbReference type="GO" id="GO:0003697">
    <property type="term" value="F:single-stranded DNA binding"/>
    <property type="evidence" value="ECO:0007669"/>
    <property type="project" value="TreeGrafter"/>
</dbReference>
<comment type="caution">
    <text evidence="4">The sequence shown here is derived from an EMBL/GenBank/DDBJ whole genome shotgun (WGS) entry which is preliminary data.</text>
</comment>
<dbReference type="PANTHER" id="PTHR45916:SF1">
    <property type="entry name" value="STRUCTURAL MAINTENANCE OF CHROMOSOMES PROTEIN 5"/>
    <property type="match status" value="1"/>
</dbReference>
<evidence type="ECO:0000313" key="5">
    <source>
        <dbReference type="Proteomes" id="UP000652761"/>
    </source>
</evidence>
<dbReference type="OrthoDB" id="10254973at2759"/>
<dbReference type="GO" id="GO:0000724">
    <property type="term" value="P:double-strand break repair via homologous recombination"/>
    <property type="evidence" value="ECO:0007669"/>
    <property type="project" value="TreeGrafter"/>
</dbReference>
<dbReference type="Proteomes" id="UP000652761">
    <property type="component" value="Unassembled WGS sequence"/>
</dbReference>
<dbReference type="AlphaFoldDB" id="A0A843VAL5"/>
<gene>
    <name evidence="4" type="ORF">Taro_024875</name>
</gene>
<accession>A0A843VAL5</accession>
<keyword evidence="3" id="KW-0175">Coiled coil</keyword>
<protein>
    <recommendedName>
        <fullName evidence="2">Structural maintenance of chromosomes protein 5</fullName>
    </recommendedName>
</protein>
<comment type="similarity">
    <text evidence="1">Belongs to the SMC family. SMC5 subfamily.</text>
</comment>
<feature type="non-terminal residue" evidence="4">
    <location>
        <position position="1"/>
    </location>
</feature>
<evidence type="ECO:0000313" key="4">
    <source>
        <dbReference type="EMBL" id="MQL92256.1"/>
    </source>
</evidence>
<dbReference type="EMBL" id="NMUH01001428">
    <property type="protein sequence ID" value="MQL92256.1"/>
    <property type="molecule type" value="Genomic_DNA"/>
</dbReference>
<feature type="non-terminal residue" evidence="4">
    <location>
        <position position="66"/>
    </location>
</feature>
<organism evidence="4 5">
    <name type="scientific">Colocasia esculenta</name>
    <name type="common">Wild taro</name>
    <name type="synonym">Arum esculentum</name>
    <dbReference type="NCBI Taxonomy" id="4460"/>
    <lineage>
        <taxon>Eukaryota</taxon>
        <taxon>Viridiplantae</taxon>
        <taxon>Streptophyta</taxon>
        <taxon>Embryophyta</taxon>
        <taxon>Tracheophyta</taxon>
        <taxon>Spermatophyta</taxon>
        <taxon>Magnoliopsida</taxon>
        <taxon>Liliopsida</taxon>
        <taxon>Araceae</taxon>
        <taxon>Aroideae</taxon>
        <taxon>Colocasieae</taxon>
        <taxon>Colocasia</taxon>
    </lineage>
</organism>
<dbReference type="GO" id="GO:0030915">
    <property type="term" value="C:Smc5-Smc6 complex"/>
    <property type="evidence" value="ECO:0007669"/>
    <property type="project" value="TreeGrafter"/>
</dbReference>
<evidence type="ECO:0000256" key="2">
    <source>
        <dbReference type="ARBA" id="ARBA00018687"/>
    </source>
</evidence>
<proteinExistence type="inferred from homology"/>